<feature type="transmembrane region" description="Helical" evidence="1">
    <location>
        <begin position="35"/>
        <end position="52"/>
    </location>
</feature>
<sequence>MFWIIASTILFAVMASFWIVVRLKAAKKPASVKKIILPPIMMATGSWMFIIPAFRIEWIQALEAFLIGMICSVFLIKTSKFEVKNEAIYLVPSQAFPVILISLLIIRLIVKLIVGSHISVGETTGIFFILAFGMIVTWRLVMLIQYKRLKKLVMQKEASI</sequence>
<comment type="caution">
    <text evidence="2">The sequence shown here is derived from an EMBL/GenBank/DDBJ whole genome shotgun (WGS) entry which is preliminary data.</text>
</comment>
<keyword evidence="1" id="KW-1133">Transmembrane helix</keyword>
<keyword evidence="3" id="KW-1185">Reference proteome</keyword>
<dbReference type="PANTHER" id="PTHR39164:SF1">
    <property type="entry name" value="PROTEIN CCDC"/>
    <property type="match status" value="1"/>
</dbReference>
<gene>
    <name evidence="2" type="ORF">GCM10010978_12310</name>
</gene>
<dbReference type="InterPro" id="IPR031306">
    <property type="entry name" value="CcdC"/>
</dbReference>
<keyword evidence="1" id="KW-0812">Transmembrane</keyword>
<dbReference type="AlphaFoldDB" id="A0A8J2ZRL1"/>
<dbReference type="InterPro" id="IPR058247">
    <property type="entry name" value="DUF1453"/>
</dbReference>
<evidence type="ECO:0000256" key="1">
    <source>
        <dbReference type="SAM" id="Phobius"/>
    </source>
</evidence>
<dbReference type="PANTHER" id="PTHR39164">
    <property type="entry name" value="PROTEIN CCDC"/>
    <property type="match status" value="1"/>
</dbReference>
<feature type="transmembrane region" description="Helical" evidence="1">
    <location>
        <begin position="88"/>
        <end position="114"/>
    </location>
</feature>
<dbReference type="EMBL" id="BMEV01000017">
    <property type="protein sequence ID" value="GGH73935.1"/>
    <property type="molecule type" value="Genomic_DNA"/>
</dbReference>
<dbReference type="RefSeq" id="WP_188391509.1">
    <property type="nucleotide sequence ID" value="NZ_BMEV01000017.1"/>
</dbReference>
<reference evidence="2" key="1">
    <citation type="journal article" date="2014" name="Int. J. Syst. Evol. Microbiol.">
        <title>Complete genome sequence of Corynebacterium casei LMG S-19264T (=DSM 44701T), isolated from a smear-ripened cheese.</title>
        <authorList>
            <consortium name="US DOE Joint Genome Institute (JGI-PGF)"/>
            <person name="Walter F."/>
            <person name="Albersmeier A."/>
            <person name="Kalinowski J."/>
            <person name="Ruckert C."/>
        </authorList>
    </citation>
    <scope>NUCLEOTIDE SEQUENCE</scope>
    <source>
        <strain evidence="2">CGMCC 1.12360</strain>
    </source>
</reference>
<reference evidence="2" key="2">
    <citation type="submission" date="2020-09" db="EMBL/GenBank/DDBJ databases">
        <authorList>
            <person name="Sun Q."/>
            <person name="Zhou Y."/>
        </authorList>
    </citation>
    <scope>NUCLEOTIDE SEQUENCE</scope>
    <source>
        <strain evidence="2">CGMCC 1.12360</strain>
    </source>
</reference>
<protein>
    <submittedName>
        <fullName evidence="2">Membrane protein</fullName>
    </submittedName>
</protein>
<name>A0A8J2ZRL1_9BACI</name>
<dbReference type="Pfam" id="PF07301">
    <property type="entry name" value="DUF1453"/>
    <property type="match status" value="1"/>
</dbReference>
<accession>A0A8J2ZRL1</accession>
<keyword evidence="1" id="KW-0472">Membrane</keyword>
<proteinExistence type="predicted"/>
<organism evidence="2 3">
    <name type="scientific">Compostibacillus humi</name>
    <dbReference type="NCBI Taxonomy" id="1245525"/>
    <lineage>
        <taxon>Bacteria</taxon>
        <taxon>Bacillati</taxon>
        <taxon>Bacillota</taxon>
        <taxon>Bacilli</taxon>
        <taxon>Bacillales</taxon>
        <taxon>Bacillaceae</taxon>
        <taxon>Compostibacillus</taxon>
    </lineage>
</organism>
<feature type="transmembrane region" description="Helical" evidence="1">
    <location>
        <begin position="6"/>
        <end position="23"/>
    </location>
</feature>
<dbReference type="PIRSF" id="PIRSF021441">
    <property type="entry name" value="DUF1453"/>
    <property type="match status" value="1"/>
</dbReference>
<evidence type="ECO:0000313" key="3">
    <source>
        <dbReference type="Proteomes" id="UP000602050"/>
    </source>
</evidence>
<feature type="transmembrane region" description="Helical" evidence="1">
    <location>
        <begin position="58"/>
        <end position="76"/>
    </location>
</feature>
<dbReference type="Proteomes" id="UP000602050">
    <property type="component" value="Unassembled WGS sequence"/>
</dbReference>
<evidence type="ECO:0000313" key="2">
    <source>
        <dbReference type="EMBL" id="GGH73935.1"/>
    </source>
</evidence>
<feature type="transmembrane region" description="Helical" evidence="1">
    <location>
        <begin position="126"/>
        <end position="146"/>
    </location>
</feature>